<dbReference type="Proteomes" id="UP000015001">
    <property type="component" value="Unassembled WGS sequence"/>
</dbReference>
<evidence type="ECO:0000313" key="1">
    <source>
        <dbReference type="EMBL" id="EPJ41703.1"/>
    </source>
</evidence>
<name>S4MQ67_9ACTN</name>
<protein>
    <submittedName>
        <fullName evidence="1">Uncharacterized protein</fullName>
    </submittedName>
</protein>
<gene>
    <name evidence="1" type="ORF">STAFG_1233</name>
</gene>
<organism evidence="1 2">
    <name type="scientific">Streptomyces afghaniensis 772</name>
    <dbReference type="NCBI Taxonomy" id="1283301"/>
    <lineage>
        <taxon>Bacteria</taxon>
        <taxon>Bacillati</taxon>
        <taxon>Actinomycetota</taxon>
        <taxon>Actinomycetes</taxon>
        <taxon>Kitasatosporales</taxon>
        <taxon>Streptomycetaceae</taxon>
        <taxon>Streptomyces</taxon>
    </lineage>
</organism>
<accession>S4MQ67</accession>
<proteinExistence type="predicted"/>
<comment type="caution">
    <text evidence="1">The sequence shown here is derived from an EMBL/GenBank/DDBJ whole genome shotgun (WGS) entry which is preliminary data.</text>
</comment>
<sequence length="34" mass="3845">MAHAVHPAGSRRGVATTRNLTRHFLICPDRHRIP</sequence>
<keyword evidence="2" id="KW-1185">Reference proteome</keyword>
<dbReference type="AlphaFoldDB" id="S4MQ67"/>
<reference evidence="1 2" key="1">
    <citation type="submission" date="2013-02" db="EMBL/GenBank/DDBJ databases">
        <title>Draft Genome Sequence of Streptomyces afghaniensis, Which Produces Compounds of the Julimycin B-Complex.</title>
        <authorList>
            <person name="Gruening B.A."/>
            <person name="Praeg A."/>
            <person name="Erxleben A."/>
            <person name="Guenther S."/>
            <person name="Fiedler H.-P."/>
            <person name="Goodfellow M."/>
            <person name="Mueller M."/>
        </authorList>
    </citation>
    <scope>NUCLEOTIDE SEQUENCE [LARGE SCALE GENOMIC DNA]</scope>
    <source>
        <strain evidence="1 2">772</strain>
    </source>
</reference>
<dbReference type="EMBL" id="AOPY01001304">
    <property type="protein sequence ID" value="EPJ41703.1"/>
    <property type="molecule type" value="Genomic_DNA"/>
</dbReference>
<evidence type="ECO:0000313" key="2">
    <source>
        <dbReference type="Proteomes" id="UP000015001"/>
    </source>
</evidence>
<dbReference type="HOGENOM" id="CLU_3376221_0_0_11"/>